<evidence type="ECO:0000313" key="3">
    <source>
        <dbReference type="Proteomes" id="UP000547444"/>
    </source>
</evidence>
<gene>
    <name evidence="2" type="ORF">FHU31_004227</name>
</gene>
<dbReference type="AlphaFoldDB" id="A0A7X5U2I6"/>
<evidence type="ECO:0000256" key="1">
    <source>
        <dbReference type="SAM" id="MobiDB-lite"/>
    </source>
</evidence>
<proteinExistence type="predicted"/>
<dbReference type="EMBL" id="JAANOW010000002">
    <property type="protein sequence ID" value="NIH97237.1"/>
    <property type="molecule type" value="Genomic_DNA"/>
</dbReference>
<reference evidence="2 3" key="1">
    <citation type="submission" date="2020-03" db="EMBL/GenBank/DDBJ databases">
        <title>Sequencing the genomes of 1000 actinobacteria strains.</title>
        <authorList>
            <person name="Klenk H.-P."/>
        </authorList>
    </citation>
    <scope>NUCLEOTIDE SEQUENCE [LARGE SCALE GENOMIC DNA]</scope>
    <source>
        <strain evidence="2 3">DSM 44556</strain>
    </source>
</reference>
<keyword evidence="3" id="KW-1185">Reference proteome</keyword>
<dbReference type="Gene3D" id="1.10.10.2830">
    <property type="match status" value="1"/>
</dbReference>
<feature type="region of interest" description="Disordered" evidence="1">
    <location>
        <begin position="1"/>
        <end position="25"/>
    </location>
</feature>
<comment type="caution">
    <text evidence="2">The sequence shown here is derived from an EMBL/GenBank/DDBJ whole genome shotgun (WGS) entry which is preliminary data.</text>
</comment>
<dbReference type="Proteomes" id="UP000547444">
    <property type="component" value="Unassembled WGS sequence"/>
</dbReference>
<protein>
    <submittedName>
        <fullName evidence="2">ParB-like chromosome segregation protein Spo0J</fullName>
    </submittedName>
</protein>
<dbReference type="RefSeq" id="WP_234901540.1">
    <property type="nucleotide sequence ID" value="NZ_JAANOW010000002.1"/>
</dbReference>
<organism evidence="2 3">
    <name type="scientific">Mycolicibacterium fluoranthenivorans</name>
    <dbReference type="NCBI Taxonomy" id="258505"/>
    <lineage>
        <taxon>Bacteria</taxon>
        <taxon>Bacillati</taxon>
        <taxon>Actinomycetota</taxon>
        <taxon>Actinomycetes</taxon>
        <taxon>Mycobacteriales</taxon>
        <taxon>Mycobacteriaceae</taxon>
        <taxon>Mycolicibacterium</taxon>
    </lineage>
</organism>
<name>A0A7X5U2I6_9MYCO</name>
<evidence type="ECO:0000313" key="2">
    <source>
        <dbReference type="EMBL" id="NIH97237.1"/>
    </source>
</evidence>
<accession>A0A7X5U2I6</accession>
<sequence length="181" mass="20464">MATDAVGTRNKSIKDTPGHGVAQDQGTSYEFGWNLGLAGGESLVELAARARVDERELERGIYRAANNEGLSQRRISDIVQRSQATVQRILRRINAEPELLDATPMEIIDRRTAGLITTEKMMEYLLNWKYSFGSVVRIDDVATDAYSSGDWDDIELAYYRDQLTDDEFQTLARRQIEKTAQ</sequence>
<dbReference type="SUPFAM" id="SSF109709">
    <property type="entry name" value="KorB DNA-binding domain-like"/>
    <property type="match status" value="1"/>
</dbReference>